<dbReference type="RefSeq" id="WP_106501705.1">
    <property type="nucleotide sequence ID" value="NZ_PXXO01000001.1"/>
</dbReference>
<dbReference type="PANTHER" id="PTHR39757:SF5">
    <property type="entry name" value="OS02G0190600 PROTEIN"/>
    <property type="match status" value="1"/>
</dbReference>
<reference evidence="4 5" key="1">
    <citation type="journal article" date="2018" name="Environ. Microbiol.">
        <title>Ecological and genomic features of two widespread freshwater picocyanobacteria.</title>
        <authorList>
            <person name="Cabello-Yeves P.J."/>
            <person name="Picazo A."/>
            <person name="Camacho A."/>
            <person name="Callieri C."/>
            <person name="Rosselli R."/>
            <person name="Roda-Garcia J.J."/>
            <person name="Coutinho F.H."/>
            <person name="Rodriguez-Valera F."/>
        </authorList>
    </citation>
    <scope>NUCLEOTIDE SEQUENCE [LARGE SCALE GENOMIC DNA]</scope>
    <source>
        <strain evidence="4 5">Tous</strain>
    </source>
</reference>
<evidence type="ECO:0000313" key="5">
    <source>
        <dbReference type="Proteomes" id="UP000243002"/>
    </source>
</evidence>
<organism evidence="4 5">
    <name type="scientific">Cyanobium usitatum str. Tous</name>
    <dbReference type="NCBI Taxonomy" id="2116684"/>
    <lineage>
        <taxon>Bacteria</taxon>
        <taxon>Bacillati</taxon>
        <taxon>Cyanobacteriota</taxon>
        <taxon>Cyanophyceae</taxon>
        <taxon>Synechococcales</taxon>
        <taxon>Prochlorococcaceae</taxon>
        <taxon>Cyanobium</taxon>
    </lineage>
</organism>
<dbReference type="NCBIfam" id="NF045687">
    <property type="entry name" value="LycopCycCtrL"/>
    <property type="match status" value="1"/>
</dbReference>
<dbReference type="Pfam" id="PF05834">
    <property type="entry name" value="Lycopene_cycl"/>
    <property type="match status" value="1"/>
</dbReference>
<protein>
    <submittedName>
        <fullName evidence="4">Lycopene cyclase</fullName>
    </submittedName>
</protein>
<keyword evidence="2" id="KW-0125">Carotenoid biosynthesis</keyword>
<keyword evidence="3" id="KW-0520">NAD</keyword>
<gene>
    <name evidence="4" type="ORF">C7K55_00740</name>
</gene>
<dbReference type="OrthoDB" id="537501at2"/>
<accession>A0A2P7N254</accession>
<evidence type="ECO:0000313" key="4">
    <source>
        <dbReference type="EMBL" id="PSJ07524.1"/>
    </source>
</evidence>
<dbReference type="AlphaFoldDB" id="A0A2P7N254"/>
<dbReference type="InterPro" id="IPR010108">
    <property type="entry name" value="Lycopene_cyclase_b/e"/>
</dbReference>
<dbReference type="GO" id="GO:0016860">
    <property type="term" value="F:intramolecular oxidoreductase activity"/>
    <property type="evidence" value="ECO:0007669"/>
    <property type="project" value="UniProtKB-ARBA"/>
</dbReference>
<dbReference type="Gene3D" id="3.50.50.60">
    <property type="entry name" value="FAD/NAD(P)-binding domain"/>
    <property type="match status" value="1"/>
</dbReference>
<dbReference type="InterPro" id="IPR036188">
    <property type="entry name" value="FAD/NAD-bd_sf"/>
</dbReference>
<dbReference type="PRINTS" id="PR00411">
    <property type="entry name" value="PNDRDTASEI"/>
</dbReference>
<evidence type="ECO:0000256" key="1">
    <source>
        <dbReference type="ARBA" id="ARBA00006599"/>
    </source>
</evidence>
<dbReference type="EMBL" id="PXXO01000001">
    <property type="protein sequence ID" value="PSJ07524.1"/>
    <property type="molecule type" value="Genomic_DNA"/>
</dbReference>
<dbReference type="InterPro" id="IPR054896">
    <property type="entry name" value="LycopCyc"/>
</dbReference>
<proteinExistence type="inferred from homology"/>
<dbReference type="GO" id="GO:0016117">
    <property type="term" value="P:carotenoid biosynthetic process"/>
    <property type="evidence" value="ECO:0007669"/>
    <property type="project" value="UniProtKB-KW"/>
</dbReference>
<evidence type="ECO:0000256" key="3">
    <source>
        <dbReference type="ARBA" id="ARBA00023027"/>
    </source>
</evidence>
<dbReference type="Proteomes" id="UP000243002">
    <property type="component" value="Unassembled WGS sequence"/>
</dbReference>
<dbReference type="GO" id="GO:0016705">
    <property type="term" value="F:oxidoreductase activity, acting on paired donors, with incorporation or reduction of molecular oxygen"/>
    <property type="evidence" value="ECO:0007669"/>
    <property type="project" value="InterPro"/>
</dbReference>
<dbReference type="NCBIfam" id="TIGR01790">
    <property type="entry name" value="carotene-cycl"/>
    <property type="match status" value="1"/>
</dbReference>
<dbReference type="PANTHER" id="PTHR39757">
    <property type="match status" value="1"/>
</dbReference>
<keyword evidence="5" id="KW-1185">Reference proteome</keyword>
<comment type="caution">
    <text evidence="4">The sequence shown here is derived from an EMBL/GenBank/DDBJ whole genome shotgun (WGS) entry which is preliminary data.</text>
</comment>
<comment type="similarity">
    <text evidence="1">Belongs to the lycopene cyclase family.</text>
</comment>
<dbReference type="SUPFAM" id="SSF51905">
    <property type="entry name" value="FAD/NAD(P)-binding domain"/>
    <property type="match status" value="1"/>
</dbReference>
<sequence length="425" mass="46472">MIDVLVVGAGPAALAIAAELAEQGLAVAVLAATDPRELWPNTYGIWGDEVDALGLGHLLEHRWSDTCSYFGSGSSDPADPADSPTRHGRDYGLFDKTRLQKFWLERCEAAGVQWLRGQAQELSHGSGRSQVRYAPARAADLAVIEARLVVDASGHKAVFVQRPERGPVAGQAAYGVVGRFTAPPVQSGQFVLMDYRADHLSEAERQEPPTFLYAMDLGQGRFFVEETSLALAPPVPYAKLKQRLERRLAHRGVAIEQVEHEEFCLFPMNLPLPDLDQPVLAFGGAAAMVHPASGYMLGALLRRAPVLAAAVAARLRAEPAADSLQLAAAGWQALWPPELRRKHALYQFGLEKLMRFSEPQLRSHFTSFFSLPSAQWYGFLTNTLSLGELLAAMVALFATAPWSVRWGLMGMRGRELQLGLRMLAP</sequence>
<evidence type="ECO:0000256" key="2">
    <source>
        <dbReference type="ARBA" id="ARBA00022746"/>
    </source>
</evidence>
<name>A0A2P7N254_9CYAN</name>